<keyword evidence="1" id="KW-0653">Protein transport</keyword>
<evidence type="ECO:0000256" key="1">
    <source>
        <dbReference type="RuleBase" id="RU369002"/>
    </source>
</evidence>
<gene>
    <name evidence="3" type="ORF">THASP1DRAFT_29284</name>
</gene>
<dbReference type="STRING" id="78915.A0A4P9XS46"/>
<proteinExistence type="predicted"/>
<dbReference type="Proteomes" id="UP000271241">
    <property type="component" value="Unassembled WGS sequence"/>
</dbReference>
<dbReference type="SUPFAM" id="SSF54427">
    <property type="entry name" value="NTF2-like"/>
    <property type="match status" value="1"/>
</dbReference>
<feature type="domain" description="NTF2" evidence="2">
    <location>
        <begin position="7"/>
        <end position="126"/>
    </location>
</feature>
<sequence length="129" mass="14170">MADLNAFATAFTTEYYEKFTKNRAALKDIHAENAYFTFEGAEHHGRQAIGEKLESLQFGDMQYKVSTVDAQLSNAQLNTVIVSVTGMFLLGGESNPLNFNQVFQLAPVVGADGSTSFCVFNSIFRLNLG</sequence>
<dbReference type="GO" id="GO:0015031">
    <property type="term" value="P:protein transport"/>
    <property type="evidence" value="ECO:0007669"/>
    <property type="project" value="UniProtKB-KW"/>
</dbReference>
<dbReference type="GO" id="GO:0051028">
    <property type="term" value="P:mRNA transport"/>
    <property type="evidence" value="ECO:0007669"/>
    <property type="project" value="UniProtKB-UniRule"/>
</dbReference>
<dbReference type="CDD" id="cd00780">
    <property type="entry name" value="NTF2"/>
    <property type="match status" value="1"/>
</dbReference>
<dbReference type="InterPro" id="IPR045875">
    <property type="entry name" value="NTF2"/>
</dbReference>
<dbReference type="Pfam" id="PF02136">
    <property type="entry name" value="NTF2"/>
    <property type="match status" value="1"/>
</dbReference>
<evidence type="ECO:0000313" key="4">
    <source>
        <dbReference type="Proteomes" id="UP000271241"/>
    </source>
</evidence>
<accession>A0A4P9XS46</accession>
<dbReference type="InterPro" id="IPR018222">
    <property type="entry name" value="Nuclear_transport_factor_2_euk"/>
</dbReference>
<keyword evidence="1" id="KW-0539">Nucleus</keyword>
<comment type="subcellular location">
    <subcellularLocation>
        <location evidence="1">Cytoplasm</location>
    </subcellularLocation>
    <subcellularLocation>
        <location evidence="1">Nucleus</location>
    </subcellularLocation>
</comment>
<reference evidence="4" key="1">
    <citation type="journal article" date="2018" name="Nat. Microbiol.">
        <title>Leveraging single-cell genomics to expand the fungal tree of life.</title>
        <authorList>
            <person name="Ahrendt S.R."/>
            <person name="Quandt C.A."/>
            <person name="Ciobanu D."/>
            <person name="Clum A."/>
            <person name="Salamov A."/>
            <person name="Andreopoulos B."/>
            <person name="Cheng J.F."/>
            <person name="Woyke T."/>
            <person name="Pelin A."/>
            <person name="Henrissat B."/>
            <person name="Reynolds N.K."/>
            <person name="Benny G.L."/>
            <person name="Smith M.E."/>
            <person name="James T.Y."/>
            <person name="Grigoriev I.V."/>
        </authorList>
    </citation>
    <scope>NUCLEOTIDE SEQUENCE [LARGE SCALE GENOMIC DNA]</scope>
    <source>
        <strain evidence="4">RSA 1356</strain>
    </source>
</reference>
<dbReference type="GO" id="GO:0005737">
    <property type="term" value="C:cytoplasm"/>
    <property type="evidence" value="ECO:0007669"/>
    <property type="project" value="UniProtKB-SubCell"/>
</dbReference>
<organism evidence="3 4">
    <name type="scientific">Thamnocephalis sphaerospora</name>
    <dbReference type="NCBI Taxonomy" id="78915"/>
    <lineage>
        <taxon>Eukaryota</taxon>
        <taxon>Fungi</taxon>
        <taxon>Fungi incertae sedis</taxon>
        <taxon>Zoopagomycota</taxon>
        <taxon>Zoopagomycotina</taxon>
        <taxon>Zoopagomycetes</taxon>
        <taxon>Zoopagales</taxon>
        <taxon>Sigmoideomycetaceae</taxon>
        <taxon>Thamnocephalis</taxon>
    </lineage>
</organism>
<name>A0A4P9XS46_9FUNG</name>
<keyword evidence="4" id="KW-1185">Reference proteome</keyword>
<keyword evidence="1" id="KW-0963">Cytoplasm</keyword>
<keyword evidence="1" id="KW-0813">Transport</keyword>
<dbReference type="Gene3D" id="3.10.450.50">
    <property type="match status" value="1"/>
</dbReference>
<dbReference type="PANTHER" id="PTHR12612">
    <property type="entry name" value="NUCLEAR TRANSPORT FACTOR 2"/>
    <property type="match status" value="1"/>
</dbReference>
<dbReference type="GO" id="GO:0005634">
    <property type="term" value="C:nucleus"/>
    <property type="evidence" value="ECO:0007669"/>
    <property type="project" value="UniProtKB-SubCell"/>
</dbReference>
<evidence type="ECO:0000313" key="3">
    <source>
        <dbReference type="EMBL" id="RKP08918.1"/>
    </source>
</evidence>
<evidence type="ECO:0000259" key="2">
    <source>
        <dbReference type="PROSITE" id="PS50177"/>
    </source>
</evidence>
<comment type="function">
    <text evidence="1">Has a role in nuclear-cytoplasmic transport of proteins and mRNAs.</text>
</comment>
<dbReference type="InterPro" id="IPR002075">
    <property type="entry name" value="NTF2_dom"/>
</dbReference>
<dbReference type="AlphaFoldDB" id="A0A4P9XS46"/>
<dbReference type="GO" id="GO:0006913">
    <property type="term" value="P:nucleocytoplasmic transport"/>
    <property type="evidence" value="ECO:0007669"/>
    <property type="project" value="UniProtKB-UniRule"/>
</dbReference>
<dbReference type="OrthoDB" id="6507044at2759"/>
<dbReference type="EMBL" id="KZ992558">
    <property type="protein sequence ID" value="RKP08918.1"/>
    <property type="molecule type" value="Genomic_DNA"/>
</dbReference>
<protein>
    <recommendedName>
        <fullName evidence="1">Nuclear transport factor 2</fullName>
        <shortName evidence="1">NTF-2</shortName>
    </recommendedName>
</protein>
<dbReference type="InterPro" id="IPR032710">
    <property type="entry name" value="NTF2-like_dom_sf"/>
</dbReference>
<dbReference type="PROSITE" id="PS50177">
    <property type="entry name" value="NTF2_DOMAIN"/>
    <property type="match status" value="1"/>
</dbReference>